<proteinExistence type="predicted"/>
<dbReference type="EMBL" id="JAATEP010000012">
    <property type="protein sequence ID" value="NJP91628.1"/>
    <property type="molecule type" value="Genomic_DNA"/>
</dbReference>
<evidence type="ECO:0000313" key="2">
    <source>
        <dbReference type="Proteomes" id="UP000696294"/>
    </source>
</evidence>
<feature type="non-terminal residue" evidence="1">
    <location>
        <position position="1"/>
    </location>
</feature>
<name>A0ABX1B1A9_9ACTN</name>
<reference evidence="1 2" key="1">
    <citation type="submission" date="2020-03" db="EMBL/GenBank/DDBJ databases">
        <title>WGS of actinomycetes isolated from Thailand.</title>
        <authorList>
            <person name="Thawai C."/>
        </authorList>
    </citation>
    <scope>NUCLEOTIDE SEQUENCE [LARGE SCALE GENOMIC DNA]</scope>
    <source>
        <strain evidence="1 2">FMUSA5-5</strain>
    </source>
</reference>
<protein>
    <recommendedName>
        <fullName evidence="3">Transglycosylase SLT domain-containing protein</fullName>
    </recommendedName>
</protein>
<keyword evidence="2" id="KW-1185">Reference proteome</keyword>
<evidence type="ECO:0000313" key="1">
    <source>
        <dbReference type="EMBL" id="NJP91628.1"/>
    </source>
</evidence>
<comment type="caution">
    <text evidence="1">The sequence shown here is derived from an EMBL/GenBank/DDBJ whole genome shotgun (WGS) entry which is preliminary data.</text>
</comment>
<dbReference type="Proteomes" id="UP000696294">
    <property type="component" value="Unassembled WGS sequence"/>
</dbReference>
<organism evidence="1 2">
    <name type="scientific">Nonomuraea composti</name>
    <dbReference type="NCBI Taxonomy" id="2720023"/>
    <lineage>
        <taxon>Bacteria</taxon>
        <taxon>Bacillati</taxon>
        <taxon>Actinomycetota</taxon>
        <taxon>Actinomycetes</taxon>
        <taxon>Streptosporangiales</taxon>
        <taxon>Streptosporangiaceae</taxon>
        <taxon>Nonomuraea</taxon>
    </lineage>
</organism>
<evidence type="ECO:0008006" key="3">
    <source>
        <dbReference type="Google" id="ProtNLM"/>
    </source>
</evidence>
<accession>A0ABX1B1A9</accession>
<sequence length="412" mass="45130">TITIGGGSLAGTGGSSYGGSGDCIGYALGACGGGSPSYSSGDMIGSCIACVGAGDVIVDPEWARMIELEKEKKFWLGDDEVKRLGLEVMPNGRPVDQPNFWFADEKVQNTYMENWTPELKDKQLEFIWIKAGGLDSFVDMINAAEANPNDPRLAGFKVPVLGAPNKSRIMSQSAASNKRNVQLKIDVKGFKTPSGKGRDKYFHDYWMLVAYAPDIQAAATKWKVDRHTLTAVLIFELTDLEVRLHRAGVGDRVNVEINGKDGSYGLAQLEPWKAQRVIKKYQGKTINTDTAIATLLNPTESIHLAAMWLKYVKETVKIPLGSRDNARRDITWAEAGVAYCGCSGVTLDKENNNEFTWREFIKWRKGLKVNGAADARLKALESGGWASNAANAYWNCVNNDTCSAVAKRGWPF</sequence>
<gene>
    <name evidence="1" type="ORF">HCN51_19555</name>
</gene>
<dbReference type="Gene3D" id="1.10.530.10">
    <property type="match status" value="1"/>
</dbReference>
<dbReference type="RefSeq" id="WP_206067194.1">
    <property type="nucleotide sequence ID" value="NZ_JAATEP010000012.1"/>
</dbReference>